<dbReference type="AlphaFoldDB" id="A0A9D2SD90"/>
<reference evidence="11" key="2">
    <citation type="submission" date="2021-04" db="EMBL/GenBank/DDBJ databases">
        <authorList>
            <person name="Gilroy R."/>
        </authorList>
    </citation>
    <scope>NUCLEOTIDE SEQUENCE</scope>
    <source>
        <strain evidence="11">USAMLcec3-2134</strain>
    </source>
</reference>
<evidence type="ECO:0000256" key="6">
    <source>
        <dbReference type="ARBA" id="ARBA00023303"/>
    </source>
</evidence>
<gene>
    <name evidence="10 11" type="primary">crcB</name>
    <name evidence="10" type="synonym">fluC</name>
    <name evidence="11" type="ORF">H9763_05105</name>
</gene>
<feature type="transmembrane region" description="Helical" evidence="10">
    <location>
        <begin position="6"/>
        <end position="25"/>
    </location>
</feature>
<dbReference type="Pfam" id="PF02537">
    <property type="entry name" value="CRCB"/>
    <property type="match status" value="1"/>
</dbReference>
<comment type="activity regulation">
    <text evidence="10">Na(+) is not transported, but it plays an essential structural role and its presence is essential for fluoride channel function.</text>
</comment>
<comment type="catalytic activity">
    <reaction evidence="8">
        <text>fluoride(in) = fluoride(out)</text>
        <dbReference type="Rhea" id="RHEA:76159"/>
        <dbReference type="ChEBI" id="CHEBI:17051"/>
    </reaction>
    <physiologicalReaction direction="left-to-right" evidence="8">
        <dbReference type="Rhea" id="RHEA:76160"/>
    </physiologicalReaction>
</comment>
<feature type="transmembrane region" description="Helical" evidence="10">
    <location>
        <begin position="37"/>
        <end position="54"/>
    </location>
</feature>
<feature type="binding site" evidence="10">
    <location>
        <position position="77"/>
    </location>
    <ligand>
        <name>Na(+)</name>
        <dbReference type="ChEBI" id="CHEBI:29101"/>
        <note>structural</note>
    </ligand>
</feature>
<dbReference type="GO" id="GO:0005886">
    <property type="term" value="C:plasma membrane"/>
    <property type="evidence" value="ECO:0007669"/>
    <property type="project" value="UniProtKB-SubCell"/>
</dbReference>
<comment type="similarity">
    <text evidence="7 10">Belongs to the fluoride channel Fluc/FEX (TC 1.A.43) family.</text>
</comment>
<comment type="caution">
    <text evidence="11">The sequence shown here is derived from an EMBL/GenBank/DDBJ whole genome shotgun (WGS) entry which is preliminary data.</text>
</comment>
<dbReference type="PANTHER" id="PTHR28259">
    <property type="entry name" value="FLUORIDE EXPORT PROTEIN 1-RELATED"/>
    <property type="match status" value="1"/>
</dbReference>
<comment type="function">
    <text evidence="9 10">Fluoride-specific ion channel. Important for reducing fluoride concentration in the cell, thus reducing its toxicity.</text>
</comment>
<evidence type="ECO:0000256" key="1">
    <source>
        <dbReference type="ARBA" id="ARBA00004651"/>
    </source>
</evidence>
<name>A0A9D2SD90_9FIRM</name>
<keyword evidence="10" id="KW-0406">Ion transport</keyword>
<sequence length="121" mass="12296">MLECIIVGIGGFLGSVCRYLIGLIPGKEGAFFPVRTFAINIVGAFVIGMIAALAAKNSVLNPKAVLFLKVGICGGFTTFSSFALETSDLLKSGHLSAAALYAVLSIVLGILAAFAGEAVAG</sequence>
<evidence type="ECO:0000313" key="11">
    <source>
        <dbReference type="EMBL" id="HJB90831.1"/>
    </source>
</evidence>
<dbReference type="EMBL" id="DWXE01000017">
    <property type="protein sequence ID" value="HJB90831.1"/>
    <property type="molecule type" value="Genomic_DNA"/>
</dbReference>
<dbReference type="GO" id="GO:0046872">
    <property type="term" value="F:metal ion binding"/>
    <property type="evidence" value="ECO:0007669"/>
    <property type="project" value="UniProtKB-KW"/>
</dbReference>
<evidence type="ECO:0000256" key="10">
    <source>
        <dbReference type="HAMAP-Rule" id="MF_00454"/>
    </source>
</evidence>
<proteinExistence type="inferred from homology"/>
<keyword evidence="2 10" id="KW-1003">Cell membrane</keyword>
<dbReference type="PANTHER" id="PTHR28259:SF1">
    <property type="entry name" value="FLUORIDE EXPORT PROTEIN 1-RELATED"/>
    <property type="match status" value="1"/>
</dbReference>
<keyword evidence="4 10" id="KW-1133">Transmembrane helix</keyword>
<keyword evidence="10" id="KW-0479">Metal-binding</keyword>
<dbReference type="GO" id="GO:0140114">
    <property type="term" value="P:cellular detoxification of fluoride"/>
    <property type="evidence" value="ECO:0007669"/>
    <property type="project" value="UniProtKB-UniRule"/>
</dbReference>
<dbReference type="Proteomes" id="UP000886883">
    <property type="component" value="Unassembled WGS sequence"/>
</dbReference>
<dbReference type="HAMAP" id="MF_00454">
    <property type="entry name" value="FluC"/>
    <property type="match status" value="1"/>
</dbReference>
<evidence type="ECO:0000256" key="8">
    <source>
        <dbReference type="ARBA" id="ARBA00035585"/>
    </source>
</evidence>
<dbReference type="NCBIfam" id="TIGR00494">
    <property type="entry name" value="crcB"/>
    <property type="match status" value="1"/>
</dbReference>
<keyword evidence="6 10" id="KW-0407">Ion channel</keyword>
<evidence type="ECO:0000313" key="12">
    <source>
        <dbReference type="Proteomes" id="UP000886883"/>
    </source>
</evidence>
<organism evidence="11 12">
    <name type="scientific">Candidatus Eisenbergiella merdigallinarum</name>
    <dbReference type="NCBI Taxonomy" id="2838552"/>
    <lineage>
        <taxon>Bacteria</taxon>
        <taxon>Bacillati</taxon>
        <taxon>Bacillota</taxon>
        <taxon>Clostridia</taxon>
        <taxon>Lachnospirales</taxon>
        <taxon>Lachnospiraceae</taxon>
        <taxon>Eisenbergiella</taxon>
    </lineage>
</organism>
<keyword evidence="3 10" id="KW-0812">Transmembrane</keyword>
<feature type="transmembrane region" description="Helical" evidence="10">
    <location>
        <begin position="96"/>
        <end position="115"/>
    </location>
</feature>
<comment type="subcellular location">
    <subcellularLocation>
        <location evidence="1 10">Cell membrane</location>
        <topology evidence="1 10">Multi-pass membrane protein</topology>
    </subcellularLocation>
</comment>
<feature type="transmembrane region" description="Helical" evidence="10">
    <location>
        <begin position="66"/>
        <end position="84"/>
    </location>
</feature>
<dbReference type="GO" id="GO:0062054">
    <property type="term" value="F:fluoride channel activity"/>
    <property type="evidence" value="ECO:0007669"/>
    <property type="project" value="UniProtKB-UniRule"/>
</dbReference>
<feature type="binding site" evidence="10">
    <location>
        <position position="74"/>
    </location>
    <ligand>
        <name>Na(+)</name>
        <dbReference type="ChEBI" id="CHEBI:29101"/>
        <note>structural</note>
    </ligand>
</feature>
<protein>
    <recommendedName>
        <fullName evidence="10">Fluoride-specific ion channel FluC</fullName>
    </recommendedName>
</protein>
<evidence type="ECO:0000256" key="5">
    <source>
        <dbReference type="ARBA" id="ARBA00023136"/>
    </source>
</evidence>
<keyword evidence="5 10" id="KW-0472">Membrane</keyword>
<accession>A0A9D2SD90</accession>
<dbReference type="InterPro" id="IPR003691">
    <property type="entry name" value="FluC"/>
</dbReference>
<reference evidence="11" key="1">
    <citation type="journal article" date="2021" name="PeerJ">
        <title>Extensive microbial diversity within the chicken gut microbiome revealed by metagenomics and culture.</title>
        <authorList>
            <person name="Gilroy R."/>
            <person name="Ravi A."/>
            <person name="Getino M."/>
            <person name="Pursley I."/>
            <person name="Horton D.L."/>
            <person name="Alikhan N.F."/>
            <person name="Baker D."/>
            <person name="Gharbi K."/>
            <person name="Hall N."/>
            <person name="Watson M."/>
            <person name="Adriaenssens E.M."/>
            <person name="Foster-Nyarko E."/>
            <person name="Jarju S."/>
            <person name="Secka A."/>
            <person name="Antonio M."/>
            <person name="Oren A."/>
            <person name="Chaudhuri R.R."/>
            <person name="La Ragione R."/>
            <person name="Hildebrand F."/>
            <person name="Pallen M.J."/>
        </authorList>
    </citation>
    <scope>NUCLEOTIDE SEQUENCE</scope>
    <source>
        <strain evidence="11">USAMLcec3-2134</strain>
    </source>
</reference>
<evidence type="ECO:0000256" key="9">
    <source>
        <dbReference type="ARBA" id="ARBA00049940"/>
    </source>
</evidence>
<evidence type="ECO:0000256" key="7">
    <source>
        <dbReference type="ARBA" id="ARBA00035120"/>
    </source>
</evidence>
<evidence type="ECO:0000256" key="4">
    <source>
        <dbReference type="ARBA" id="ARBA00022989"/>
    </source>
</evidence>
<evidence type="ECO:0000256" key="2">
    <source>
        <dbReference type="ARBA" id="ARBA00022475"/>
    </source>
</evidence>
<evidence type="ECO:0000256" key="3">
    <source>
        <dbReference type="ARBA" id="ARBA00022692"/>
    </source>
</evidence>
<keyword evidence="10" id="KW-0813">Transport</keyword>
<keyword evidence="10" id="KW-0915">Sodium</keyword>